<comment type="caution">
    <text evidence="2">The sequence shown here is derived from an EMBL/GenBank/DDBJ whole genome shotgun (WGS) entry which is preliminary data.</text>
</comment>
<proteinExistence type="predicted"/>
<dbReference type="EMBL" id="JAGKQH010000013">
    <property type="protein sequence ID" value="KAG6583883.1"/>
    <property type="molecule type" value="Genomic_DNA"/>
</dbReference>
<evidence type="ECO:0000313" key="2">
    <source>
        <dbReference type="EMBL" id="KAG6583883.1"/>
    </source>
</evidence>
<reference evidence="2 3" key="1">
    <citation type="journal article" date="2021" name="Hortic Res">
        <title>The domestication of Cucurbita argyrosperma as revealed by the genome of its wild relative.</title>
        <authorList>
            <person name="Barrera-Redondo J."/>
            <person name="Sanchez-de la Vega G."/>
            <person name="Aguirre-Liguori J.A."/>
            <person name="Castellanos-Morales G."/>
            <person name="Gutierrez-Guerrero Y.T."/>
            <person name="Aguirre-Dugua X."/>
            <person name="Aguirre-Planter E."/>
            <person name="Tenaillon M.I."/>
            <person name="Lira-Saade R."/>
            <person name="Eguiarte L.E."/>
        </authorList>
    </citation>
    <scope>NUCLEOTIDE SEQUENCE [LARGE SCALE GENOMIC DNA]</scope>
    <source>
        <strain evidence="2">JBR-2021</strain>
    </source>
</reference>
<keyword evidence="1" id="KW-0812">Transmembrane</keyword>
<keyword evidence="1" id="KW-0472">Membrane</keyword>
<dbReference type="Proteomes" id="UP000685013">
    <property type="component" value="Chromosome 13"/>
</dbReference>
<protein>
    <submittedName>
        <fullName evidence="2">Uncharacterized protein</fullName>
    </submittedName>
</protein>
<name>A0AAV6MNN7_9ROSI</name>
<evidence type="ECO:0000256" key="1">
    <source>
        <dbReference type="SAM" id="Phobius"/>
    </source>
</evidence>
<sequence>MVEMVAKDLQAVVVVVAGIALVDLRMIAALQELWKSHCKCGTSRLIIHMYLVGAPTSAGLKRSMYQWGRFY</sequence>
<accession>A0AAV6MNN7</accession>
<organism evidence="2 3">
    <name type="scientific">Cucurbita argyrosperma subsp. sororia</name>
    <dbReference type="NCBI Taxonomy" id="37648"/>
    <lineage>
        <taxon>Eukaryota</taxon>
        <taxon>Viridiplantae</taxon>
        <taxon>Streptophyta</taxon>
        <taxon>Embryophyta</taxon>
        <taxon>Tracheophyta</taxon>
        <taxon>Spermatophyta</taxon>
        <taxon>Magnoliopsida</taxon>
        <taxon>eudicotyledons</taxon>
        <taxon>Gunneridae</taxon>
        <taxon>Pentapetalae</taxon>
        <taxon>rosids</taxon>
        <taxon>fabids</taxon>
        <taxon>Cucurbitales</taxon>
        <taxon>Cucurbitaceae</taxon>
        <taxon>Cucurbiteae</taxon>
        <taxon>Cucurbita</taxon>
    </lineage>
</organism>
<feature type="transmembrane region" description="Helical" evidence="1">
    <location>
        <begin position="12"/>
        <end position="30"/>
    </location>
</feature>
<feature type="non-terminal residue" evidence="2">
    <location>
        <position position="1"/>
    </location>
</feature>
<gene>
    <name evidence="2" type="ORF">SDJN03_19815</name>
</gene>
<keyword evidence="3" id="KW-1185">Reference proteome</keyword>
<evidence type="ECO:0000313" key="3">
    <source>
        <dbReference type="Proteomes" id="UP000685013"/>
    </source>
</evidence>
<keyword evidence="1" id="KW-1133">Transmembrane helix</keyword>
<dbReference type="AlphaFoldDB" id="A0AAV6MNN7"/>